<dbReference type="InterPro" id="IPR013780">
    <property type="entry name" value="Glyco_hydro_b"/>
</dbReference>
<dbReference type="Gene3D" id="2.60.40.1180">
    <property type="entry name" value="Golgi alpha-mannosidase II"/>
    <property type="match status" value="1"/>
</dbReference>
<dbReference type="Proteomes" id="UP000321580">
    <property type="component" value="Unassembled WGS sequence"/>
</dbReference>
<dbReference type="GO" id="GO:0016829">
    <property type="term" value="F:lyase activity"/>
    <property type="evidence" value="ECO:0007669"/>
    <property type="project" value="UniProtKB-KW"/>
</dbReference>
<evidence type="ECO:0000259" key="4">
    <source>
        <dbReference type="SMART" id="SM00642"/>
    </source>
</evidence>
<feature type="domain" description="Glycosyl hydrolase family 13 catalytic" evidence="4">
    <location>
        <begin position="129"/>
        <end position="531"/>
    </location>
</feature>
<dbReference type="PANTHER" id="PTHR10357:SF210">
    <property type="entry name" value="MALTODEXTRIN GLUCOSIDASE"/>
    <property type="match status" value="1"/>
</dbReference>
<dbReference type="InterPro" id="IPR006047">
    <property type="entry name" value="GH13_cat_dom"/>
</dbReference>
<dbReference type="Gene3D" id="3.20.20.80">
    <property type="entry name" value="Glycosidases"/>
    <property type="match status" value="1"/>
</dbReference>
<dbReference type="PANTHER" id="PTHR10357">
    <property type="entry name" value="ALPHA-AMYLASE FAMILY MEMBER"/>
    <property type="match status" value="1"/>
</dbReference>
<feature type="chain" id="PRO_5023129196" evidence="3">
    <location>
        <begin position="22"/>
        <end position="619"/>
    </location>
</feature>
<dbReference type="SUPFAM" id="SSF51011">
    <property type="entry name" value="Glycosyl hydrolase domain"/>
    <property type="match status" value="1"/>
</dbReference>
<keyword evidence="3" id="KW-0732">Signal</keyword>
<dbReference type="Gene3D" id="2.60.40.10">
    <property type="entry name" value="Immunoglobulins"/>
    <property type="match status" value="1"/>
</dbReference>
<dbReference type="SMART" id="SM00642">
    <property type="entry name" value="Aamy"/>
    <property type="match status" value="1"/>
</dbReference>
<dbReference type="GO" id="GO:0005975">
    <property type="term" value="P:carbohydrate metabolic process"/>
    <property type="evidence" value="ECO:0007669"/>
    <property type="project" value="InterPro"/>
</dbReference>
<evidence type="ECO:0000256" key="1">
    <source>
        <dbReference type="ARBA" id="ARBA00022801"/>
    </source>
</evidence>
<sequence>MNKNITLTFLIALALPAFLRAQIDRIEPPHWWAGMNSPSLQLLVQGDGIGQAQPAVSHPGITIERVNQAHSPNYLFIDLRIAPTARAGTFDITFKKEGAAVATASYELKARERSGESFIGFSSKDVIQLITPDRFANGDPSNDSVAGLAEQGTDRNAPFARHGGDIQGIINSLDYLQEMGYTAIWPSPLLENDMPRWSYHGYAITDYYKVDPRFGTMQDYRRLADEARSRGIKIIFDGVVNHCGSGHWWMEDLPFDDWLNFQGSEEAVVTNHRRTVNQDPYAAAADRAVMTGGWFVPTMPDLNQRNPFLATYLIQNSIWWVETLGLGGIRQDTYPYPDKDFLTDWTCSIMQEYPNFNIVGEEWTTNPLLVAYWQEGKENPDGYASCLPSTMDFPMQEKLASALTGDDAQWEQGLMQLYTGLANDFVYANPHNLLIFGDNHDMDRLATQLKGDPQLVKMALAWLLTTRGIPQIYYGTEALLNNDGFPGDHGVIRADLPGGWEGDEVSVLSGKGLSKDQQEVQAFLRKLLNWRKGASAIHHGKTLHFAPVDGIYTYFRYDGSQTVMTVINKQPSPAVLGLSRFQEILPGRAQARDVITGEAVLLEGELQLPARSVLVLELD</sequence>
<proteinExistence type="predicted"/>
<dbReference type="Pfam" id="PF00128">
    <property type="entry name" value="Alpha-amylase"/>
    <property type="match status" value="1"/>
</dbReference>
<reference evidence="5 6" key="1">
    <citation type="submission" date="2019-08" db="EMBL/GenBank/DDBJ databases">
        <title>Genome of Phaeodactylibacter luteus.</title>
        <authorList>
            <person name="Bowman J.P."/>
        </authorList>
    </citation>
    <scope>NUCLEOTIDE SEQUENCE [LARGE SCALE GENOMIC DNA]</scope>
    <source>
        <strain evidence="5 6">KCTC 42180</strain>
    </source>
</reference>
<dbReference type="InterPro" id="IPR019492">
    <property type="entry name" value="Cyclo-malto-dextrinase_C"/>
</dbReference>
<dbReference type="AlphaFoldDB" id="A0A5C6RGS1"/>
<organism evidence="5 6">
    <name type="scientific">Phaeodactylibacter luteus</name>
    <dbReference type="NCBI Taxonomy" id="1564516"/>
    <lineage>
        <taxon>Bacteria</taxon>
        <taxon>Pseudomonadati</taxon>
        <taxon>Bacteroidota</taxon>
        <taxon>Saprospiria</taxon>
        <taxon>Saprospirales</taxon>
        <taxon>Haliscomenobacteraceae</taxon>
        <taxon>Phaeodactylibacter</taxon>
    </lineage>
</organism>
<dbReference type="OrthoDB" id="9806009at2"/>
<evidence type="ECO:0000313" key="5">
    <source>
        <dbReference type="EMBL" id="TXB61313.1"/>
    </source>
</evidence>
<dbReference type="RefSeq" id="WP_147169362.1">
    <property type="nucleotide sequence ID" value="NZ_VOOR01000067.1"/>
</dbReference>
<protein>
    <submittedName>
        <fullName evidence="5">Alpha-amlyase</fullName>
    </submittedName>
</protein>
<dbReference type="InterPro" id="IPR014756">
    <property type="entry name" value="Ig_E-set"/>
</dbReference>
<evidence type="ECO:0000256" key="3">
    <source>
        <dbReference type="SAM" id="SignalP"/>
    </source>
</evidence>
<keyword evidence="6" id="KW-1185">Reference proteome</keyword>
<dbReference type="EMBL" id="VOOR01000067">
    <property type="protein sequence ID" value="TXB61313.1"/>
    <property type="molecule type" value="Genomic_DNA"/>
</dbReference>
<dbReference type="InterPro" id="IPR015171">
    <property type="entry name" value="Cyc-maltodext_N"/>
</dbReference>
<dbReference type="Pfam" id="PF09087">
    <property type="entry name" value="Cyc-maltodext_N"/>
    <property type="match status" value="1"/>
</dbReference>
<dbReference type="SUPFAM" id="SSF51445">
    <property type="entry name" value="(Trans)glycosidases"/>
    <property type="match status" value="1"/>
</dbReference>
<name>A0A5C6RGS1_9BACT</name>
<dbReference type="SUPFAM" id="SSF81296">
    <property type="entry name" value="E set domains"/>
    <property type="match status" value="1"/>
</dbReference>
<dbReference type="CDD" id="cd11340">
    <property type="entry name" value="AmyAc_bac_CMD_like_3"/>
    <property type="match status" value="1"/>
</dbReference>
<evidence type="ECO:0000313" key="6">
    <source>
        <dbReference type="Proteomes" id="UP000321580"/>
    </source>
</evidence>
<accession>A0A5C6RGS1</accession>
<dbReference type="GO" id="GO:0016798">
    <property type="term" value="F:hydrolase activity, acting on glycosyl bonds"/>
    <property type="evidence" value="ECO:0007669"/>
    <property type="project" value="UniProtKB-KW"/>
</dbReference>
<keyword evidence="2" id="KW-0326">Glycosidase</keyword>
<dbReference type="Pfam" id="PF10438">
    <property type="entry name" value="Cyc-maltodext_C"/>
    <property type="match status" value="1"/>
</dbReference>
<feature type="signal peptide" evidence="3">
    <location>
        <begin position="1"/>
        <end position="21"/>
    </location>
</feature>
<evidence type="ECO:0000256" key="2">
    <source>
        <dbReference type="ARBA" id="ARBA00023295"/>
    </source>
</evidence>
<keyword evidence="5" id="KW-0456">Lyase</keyword>
<dbReference type="InterPro" id="IPR017853">
    <property type="entry name" value="GH"/>
</dbReference>
<gene>
    <name evidence="5" type="ORF">FRY97_19825</name>
</gene>
<keyword evidence="1" id="KW-0378">Hydrolase</keyword>
<dbReference type="InterPro" id="IPR013783">
    <property type="entry name" value="Ig-like_fold"/>
</dbReference>
<comment type="caution">
    <text evidence="5">The sequence shown here is derived from an EMBL/GenBank/DDBJ whole genome shotgun (WGS) entry which is preliminary data.</text>
</comment>